<dbReference type="AlphaFoldDB" id="A0AAD5UB55"/>
<proteinExistence type="predicted"/>
<protein>
    <submittedName>
        <fullName evidence="2">Uncharacterized protein</fullName>
    </submittedName>
</protein>
<gene>
    <name evidence="2" type="ORF">HK103_001602</name>
</gene>
<evidence type="ECO:0000313" key="3">
    <source>
        <dbReference type="Proteomes" id="UP001210925"/>
    </source>
</evidence>
<feature type="transmembrane region" description="Helical" evidence="1">
    <location>
        <begin position="81"/>
        <end position="102"/>
    </location>
</feature>
<keyword evidence="1" id="KW-1133">Transmembrane helix</keyword>
<organism evidence="2 3">
    <name type="scientific">Boothiomyces macroporosus</name>
    <dbReference type="NCBI Taxonomy" id="261099"/>
    <lineage>
        <taxon>Eukaryota</taxon>
        <taxon>Fungi</taxon>
        <taxon>Fungi incertae sedis</taxon>
        <taxon>Chytridiomycota</taxon>
        <taxon>Chytridiomycota incertae sedis</taxon>
        <taxon>Chytridiomycetes</taxon>
        <taxon>Rhizophydiales</taxon>
        <taxon>Terramycetaceae</taxon>
        <taxon>Boothiomyces</taxon>
    </lineage>
</organism>
<evidence type="ECO:0000256" key="1">
    <source>
        <dbReference type="SAM" id="Phobius"/>
    </source>
</evidence>
<keyword evidence="1" id="KW-0472">Membrane</keyword>
<reference evidence="2" key="1">
    <citation type="submission" date="2020-05" db="EMBL/GenBank/DDBJ databases">
        <title>Phylogenomic resolution of chytrid fungi.</title>
        <authorList>
            <person name="Stajich J.E."/>
            <person name="Amses K."/>
            <person name="Simmons R."/>
            <person name="Seto K."/>
            <person name="Myers J."/>
            <person name="Bonds A."/>
            <person name="Quandt C.A."/>
            <person name="Barry K."/>
            <person name="Liu P."/>
            <person name="Grigoriev I."/>
            <person name="Longcore J.E."/>
            <person name="James T.Y."/>
        </authorList>
    </citation>
    <scope>NUCLEOTIDE SEQUENCE</scope>
    <source>
        <strain evidence="2">PLAUS21</strain>
    </source>
</reference>
<dbReference type="EMBL" id="JADGKB010000143">
    <property type="protein sequence ID" value="KAJ3252389.1"/>
    <property type="molecule type" value="Genomic_DNA"/>
</dbReference>
<feature type="transmembrane region" description="Helical" evidence="1">
    <location>
        <begin position="37"/>
        <end position="60"/>
    </location>
</feature>
<accession>A0AAD5UB55</accession>
<name>A0AAD5UB55_9FUNG</name>
<sequence>MVSLVVITAYIGLELIPFLVKYILGTTSTARYYFYSAQVFALLGIVLDNTTASYLSFLVYNFKQTKLKLISKSLHAQLKRLVLLNLGTMLIDWCALGVSFYIGMHKNIFSAEQYVPQDGYYVMVTEILVGIHSILQIIILNSLKTLTLTEMEDVPSVIPVTTVQLSPTLQ</sequence>
<dbReference type="Proteomes" id="UP001210925">
    <property type="component" value="Unassembled WGS sequence"/>
</dbReference>
<keyword evidence="3" id="KW-1185">Reference proteome</keyword>
<keyword evidence="1" id="KW-0812">Transmembrane</keyword>
<comment type="caution">
    <text evidence="2">The sequence shown here is derived from an EMBL/GenBank/DDBJ whole genome shotgun (WGS) entry which is preliminary data.</text>
</comment>
<feature type="transmembrane region" description="Helical" evidence="1">
    <location>
        <begin position="122"/>
        <end position="143"/>
    </location>
</feature>
<evidence type="ECO:0000313" key="2">
    <source>
        <dbReference type="EMBL" id="KAJ3252389.1"/>
    </source>
</evidence>
<feature type="transmembrane region" description="Helical" evidence="1">
    <location>
        <begin position="7"/>
        <end position="25"/>
    </location>
</feature>